<dbReference type="InterPro" id="IPR002938">
    <property type="entry name" value="FAD-bd"/>
</dbReference>
<evidence type="ECO:0000313" key="8">
    <source>
        <dbReference type="EMBL" id="TBU30604.1"/>
    </source>
</evidence>
<dbReference type="GO" id="GO:0004497">
    <property type="term" value="F:monooxygenase activity"/>
    <property type="evidence" value="ECO:0007669"/>
    <property type="project" value="UniProtKB-KW"/>
</dbReference>
<keyword evidence="3" id="KW-0274">FAD</keyword>
<feature type="domain" description="FAD-binding" evidence="7">
    <location>
        <begin position="13"/>
        <end position="357"/>
    </location>
</feature>
<keyword evidence="5" id="KW-0503">Monooxygenase</keyword>
<evidence type="ECO:0000259" key="7">
    <source>
        <dbReference type="Pfam" id="PF01494"/>
    </source>
</evidence>
<keyword evidence="4" id="KW-0560">Oxidoreductase</keyword>
<dbReference type="InterPro" id="IPR036188">
    <property type="entry name" value="FAD/NAD-bd_sf"/>
</dbReference>
<evidence type="ECO:0000256" key="4">
    <source>
        <dbReference type="ARBA" id="ARBA00023002"/>
    </source>
</evidence>
<dbReference type="Pfam" id="PF01494">
    <property type="entry name" value="FAD_binding_3"/>
    <property type="match status" value="1"/>
</dbReference>
<dbReference type="PANTHER" id="PTHR13789">
    <property type="entry name" value="MONOOXYGENASE"/>
    <property type="match status" value="1"/>
</dbReference>
<evidence type="ECO:0000256" key="3">
    <source>
        <dbReference type="ARBA" id="ARBA00022827"/>
    </source>
</evidence>
<dbReference type="Gene3D" id="3.50.50.60">
    <property type="entry name" value="FAD/NAD(P)-binding domain"/>
    <property type="match status" value="1"/>
</dbReference>
<accession>A0A4Q9MRW8</accession>
<dbReference type="InterPro" id="IPR050493">
    <property type="entry name" value="FAD-dep_Monooxygenase_BioMet"/>
</dbReference>
<dbReference type="PANTHER" id="PTHR13789:SF309">
    <property type="entry name" value="PUTATIVE (AFU_ORTHOLOGUE AFUA_6G14510)-RELATED"/>
    <property type="match status" value="1"/>
</dbReference>
<sequence>MSAIPSPAALSLDFVVVGGGIGGLAVAYALSKGGQRVRVLEKNTLNVPSGGHRMTPNSSKILRQWIGEEELMKSAVRCVRCKTFDLRTGEVVGYIEWKPAVMAETGGDLLLIHHNDLVRILHRLATDAGAIVDFNAEVTSVRQGTEEDPKPIVTLATGEVITADVLVGADGCKSLVRKVVFKEEDCAEFVRMTLYTGIIDAEDMVTDPDLAPYILSDEVSIREQLTQYAIHLSCWETSDGLPQGGEESWEELCSIDSISTDTYGPAFQKMAKLTTNLIRTQWKNHENTEEWVDSTGRMVLLGDAAHPSHPGGIHSTSMAIEDAVVLGSLFSHLSMIDQVPSFLGAYQELRQRRCELLMAAGISNARTVALPDGPLAEKRNADMRARNVDWDEGTLKAQFEEIAEIFAYDAGDAEEEWWVNWGRFSAAAREQPRTMNIFWDHQVSSMTQRAGV</sequence>
<evidence type="ECO:0000256" key="5">
    <source>
        <dbReference type="ARBA" id="ARBA00023033"/>
    </source>
</evidence>
<dbReference type="OrthoDB" id="5428495at2759"/>
<evidence type="ECO:0000256" key="6">
    <source>
        <dbReference type="SAM" id="Phobius"/>
    </source>
</evidence>
<protein>
    <submittedName>
        <fullName evidence="8">FAD/NAD(P)-binding domain-containing protein</fullName>
    </submittedName>
</protein>
<dbReference type="EMBL" id="ML143404">
    <property type="protein sequence ID" value="TBU30604.1"/>
    <property type="molecule type" value="Genomic_DNA"/>
</dbReference>
<keyword evidence="6" id="KW-1133">Transmembrane helix</keyword>
<dbReference type="GO" id="GO:0071949">
    <property type="term" value="F:FAD binding"/>
    <property type="evidence" value="ECO:0007669"/>
    <property type="project" value="InterPro"/>
</dbReference>
<organism evidence="8">
    <name type="scientific">Dichomitus squalens</name>
    <dbReference type="NCBI Taxonomy" id="114155"/>
    <lineage>
        <taxon>Eukaryota</taxon>
        <taxon>Fungi</taxon>
        <taxon>Dikarya</taxon>
        <taxon>Basidiomycota</taxon>
        <taxon>Agaricomycotina</taxon>
        <taxon>Agaricomycetes</taxon>
        <taxon>Polyporales</taxon>
        <taxon>Polyporaceae</taxon>
        <taxon>Dichomitus</taxon>
    </lineage>
</organism>
<keyword evidence="6" id="KW-0472">Membrane</keyword>
<name>A0A4Q9MRW8_9APHY</name>
<dbReference type="Proteomes" id="UP000292957">
    <property type="component" value="Unassembled WGS sequence"/>
</dbReference>
<evidence type="ECO:0000256" key="1">
    <source>
        <dbReference type="ARBA" id="ARBA00007992"/>
    </source>
</evidence>
<feature type="transmembrane region" description="Helical" evidence="6">
    <location>
        <begin position="12"/>
        <end position="30"/>
    </location>
</feature>
<keyword evidence="6" id="KW-0812">Transmembrane</keyword>
<keyword evidence="2" id="KW-0285">Flavoprotein</keyword>
<comment type="similarity">
    <text evidence="1">Belongs to the paxM FAD-dependent monooxygenase family.</text>
</comment>
<gene>
    <name evidence="8" type="ORF">BD311DRAFT_754039</name>
</gene>
<reference evidence="8" key="1">
    <citation type="submission" date="2019-01" db="EMBL/GenBank/DDBJ databases">
        <title>Draft genome sequences of three monokaryotic isolates of the white-rot basidiomycete fungus Dichomitus squalens.</title>
        <authorList>
            <consortium name="DOE Joint Genome Institute"/>
            <person name="Lopez S.C."/>
            <person name="Andreopoulos B."/>
            <person name="Pangilinan J."/>
            <person name="Lipzen A."/>
            <person name="Riley R."/>
            <person name="Ahrendt S."/>
            <person name="Ng V."/>
            <person name="Barry K."/>
            <person name="Daum C."/>
            <person name="Grigoriev I.V."/>
            <person name="Hilden K.S."/>
            <person name="Makela M.R."/>
            <person name="de Vries R.P."/>
        </authorList>
    </citation>
    <scope>NUCLEOTIDE SEQUENCE [LARGE SCALE GENOMIC DNA]</scope>
    <source>
        <strain evidence="8">OM18370.1</strain>
    </source>
</reference>
<proteinExistence type="inferred from homology"/>
<dbReference type="PRINTS" id="PR00420">
    <property type="entry name" value="RNGMNOXGNASE"/>
</dbReference>
<dbReference type="AlphaFoldDB" id="A0A4Q9MRW8"/>
<evidence type="ECO:0000256" key="2">
    <source>
        <dbReference type="ARBA" id="ARBA00022630"/>
    </source>
</evidence>
<dbReference type="SUPFAM" id="SSF51905">
    <property type="entry name" value="FAD/NAD(P)-binding domain"/>
    <property type="match status" value="1"/>
</dbReference>